<evidence type="ECO:0000313" key="5">
    <source>
        <dbReference type="Proteomes" id="UP000216361"/>
    </source>
</evidence>
<dbReference type="GO" id="GO:0009254">
    <property type="term" value="P:peptidoglycan turnover"/>
    <property type="evidence" value="ECO:0007669"/>
    <property type="project" value="TreeGrafter"/>
</dbReference>
<protein>
    <recommendedName>
        <fullName evidence="3">SIS domain-containing protein</fullName>
    </recommendedName>
</protein>
<dbReference type="GO" id="GO:0016803">
    <property type="term" value="F:ether hydrolase activity"/>
    <property type="evidence" value="ECO:0007669"/>
    <property type="project" value="TreeGrafter"/>
</dbReference>
<dbReference type="AlphaFoldDB" id="A0A255XWJ3"/>
<dbReference type="GO" id="GO:0016835">
    <property type="term" value="F:carbon-oxygen lyase activity"/>
    <property type="evidence" value="ECO:0007669"/>
    <property type="project" value="InterPro"/>
</dbReference>
<gene>
    <name evidence="4" type="ORF">CHR90_03630</name>
</gene>
<dbReference type="NCBIfam" id="NF009222">
    <property type="entry name" value="PRK12570.1"/>
    <property type="match status" value="1"/>
</dbReference>
<dbReference type="InterPro" id="IPR005488">
    <property type="entry name" value="Etherase_MurQ"/>
</dbReference>
<dbReference type="CDD" id="cd05007">
    <property type="entry name" value="SIS_Etherase"/>
    <property type="match status" value="1"/>
</dbReference>
<dbReference type="RefSeq" id="WP_094407621.1">
    <property type="nucleotide sequence ID" value="NZ_BMJZ01000001.1"/>
</dbReference>
<keyword evidence="2" id="KW-0119">Carbohydrate metabolism</keyword>
<dbReference type="Proteomes" id="UP000216361">
    <property type="component" value="Unassembled WGS sequence"/>
</dbReference>
<dbReference type="SUPFAM" id="SSF53697">
    <property type="entry name" value="SIS domain"/>
    <property type="match status" value="1"/>
</dbReference>
<sequence>MPLPVTETSPDAYRGLDQWPSAQILSAIVAAQTQAVAAVEAAVPVLAAAGEAIADRLRSGGRMVYVGAGSSGLMAQIDALELPGTYGIPAHLTPVLLAGGDAALLTMPAAAEDDGEAAVHAVVAQKLSARDALIALSASGYTPFPLAALREAKWRGALTVGIANNPDTPLLTAADFPVLLATPPEVVAGSTRMNAGTAQKCALNMLSTLIAVRLGHAFDGLMVNLQADNLKLRGRAVRIVAQACALPEPEAAALLARAEGNIKTAIVLHHIPSASVADARARLAAAQGDVRAALAVPQP</sequence>
<comment type="caution">
    <text evidence="4">The sequence shown here is derived from an EMBL/GenBank/DDBJ whole genome shotgun (WGS) entry which is preliminary data.</text>
</comment>
<dbReference type="InterPro" id="IPR040190">
    <property type="entry name" value="MURQ/GCKR"/>
</dbReference>
<accession>A0A255XWJ3</accession>
<feature type="domain" description="SIS" evidence="3">
    <location>
        <begin position="53"/>
        <end position="216"/>
    </location>
</feature>
<evidence type="ECO:0000256" key="1">
    <source>
        <dbReference type="ARBA" id="ARBA00023239"/>
    </source>
</evidence>
<dbReference type="Gene3D" id="1.10.8.1080">
    <property type="match status" value="1"/>
</dbReference>
<reference evidence="4 5" key="1">
    <citation type="submission" date="2017-07" db="EMBL/GenBank/DDBJ databases">
        <title>Elstera cyanobacteriorum sp. nov., a novel bacterium isolated from cyanobacterial aggregates in a eutrophic lake.</title>
        <authorList>
            <person name="Cai H."/>
        </authorList>
    </citation>
    <scope>NUCLEOTIDE SEQUENCE [LARGE SCALE GENOMIC DNA]</scope>
    <source>
        <strain evidence="4 5">TH019</strain>
    </source>
</reference>
<evidence type="ECO:0000313" key="4">
    <source>
        <dbReference type="EMBL" id="OYQ20754.1"/>
    </source>
</evidence>
<name>A0A255XWJ3_9PROT</name>
<dbReference type="GO" id="GO:0097367">
    <property type="term" value="F:carbohydrate derivative binding"/>
    <property type="evidence" value="ECO:0007669"/>
    <property type="project" value="InterPro"/>
</dbReference>
<evidence type="ECO:0000256" key="2">
    <source>
        <dbReference type="ARBA" id="ARBA00023277"/>
    </source>
</evidence>
<keyword evidence="1" id="KW-0456">Lyase</keyword>
<dbReference type="InterPro" id="IPR046348">
    <property type="entry name" value="SIS_dom_sf"/>
</dbReference>
<dbReference type="PANTHER" id="PTHR10088:SF4">
    <property type="entry name" value="GLUCOKINASE REGULATORY PROTEIN"/>
    <property type="match status" value="1"/>
</dbReference>
<evidence type="ECO:0000259" key="3">
    <source>
        <dbReference type="PROSITE" id="PS51464"/>
    </source>
</evidence>
<dbReference type="OrthoDB" id="9813395at2"/>
<dbReference type="Pfam" id="PF13580">
    <property type="entry name" value="SIS_2"/>
    <property type="match status" value="1"/>
</dbReference>
<proteinExistence type="predicted"/>
<dbReference type="PANTHER" id="PTHR10088">
    <property type="entry name" value="GLUCOKINASE REGULATORY PROTEIN"/>
    <property type="match status" value="1"/>
</dbReference>
<dbReference type="PROSITE" id="PS51464">
    <property type="entry name" value="SIS"/>
    <property type="match status" value="1"/>
</dbReference>
<dbReference type="Gene3D" id="3.40.50.10490">
    <property type="entry name" value="Glucose-6-phosphate isomerase like protein, domain 1"/>
    <property type="match status" value="1"/>
</dbReference>
<dbReference type="GO" id="GO:0046348">
    <property type="term" value="P:amino sugar catabolic process"/>
    <property type="evidence" value="ECO:0007669"/>
    <property type="project" value="InterPro"/>
</dbReference>
<organism evidence="4 5">
    <name type="scientific">Elstera cyanobacteriorum</name>
    <dbReference type="NCBI Taxonomy" id="2022747"/>
    <lineage>
        <taxon>Bacteria</taxon>
        <taxon>Pseudomonadati</taxon>
        <taxon>Pseudomonadota</taxon>
        <taxon>Alphaproteobacteria</taxon>
        <taxon>Rhodospirillales</taxon>
        <taxon>Rhodospirillaceae</taxon>
        <taxon>Elstera</taxon>
    </lineage>
</organism>
<dbReference type="InterPro" id="IPR001347">
    <property type="entry name" value="SIS_dom"/>
</dbReference>
<dbReference type="NCBIfam" id="NF003915">
    <property type="entry name" value="PRK05441.1"/>
    <property type="match status" value="1"/>
</dbReference>
<dbReference type="EMBL" id="NOXS01000026">
    <property type="protein sequence ID" value="OYQ20754.1"/>
    <property type="molecule type" value="Genomic_DNA"/>
</dbReference>
<keyword evidence="5" id="KW-1185">Reference proteome</keyword>